<evidence type="ECO:0000313" key="3">
    <source>
        <dbReference type="Proteomes" id="UP000693946"/>
    </source>
</evidence>
<dbReference type="EMBL" id="JAGKHQ010000192">
    <property type="protein sequence ID" value="KAG7471561.1"/>
    <property type="molecule type" value="Genomic_DNA"/>
</dbReference>
<organism evidence="2 3">
    <name type="scientific">Solea senegalensis</name>
    <name type="common">Senegalese sole</name>
    <dbReference type="NCBI Taxonomy" id="28829"/>
    <lineage>
        <taxon>Eukaryota</taxon>
        <taxon>Metazoa</taxon>
        <taxon>Chordata</taxon>
        <taxon>Craniata</taxon>
        <taxon>Vertebrata</taxon>
        <taxon>Euteleostomi</taxon>
        <taxon>Actinopterygii</taxon>
        <taxon>Neopterygii</taxon>
        <taxon>Teleostei</taxon>
        <taxon>Neoteleostei</taxon>
        <taxon>Acanthomorphata</taxon>
        <taxon>Carangaria</taxon>
        <taxon>Pleuronectiformes</taxon>
        <taxon>Pleuronectoidei</taxon>
        <taxon>Soleidae</taxon>
        <taxon>Solea</taxon>
    </lineage>
</organism>
<evidence type="ECO:0008006" key="4">
    <source>
        <dbReference type="Google" id="ProtNLM"/>
    </source>
</evidence>
<dbReference type="AlphaFoldDB" id="A0AAV6PNG5"/>
<gene>
    <name evidence="2" type="ORF">JOB18_049381</name>
</gene>
<sequence length="118" mass="13363">MLCSWPALRLLLRLLRSAADGAKHSAAAQDRNTQQEVTLLYRSEAADREPRAVCELNQDQNQDQDEQDHVDPLWTVSDGKLATRKTVQLRRLPPAVPHTSRAIERGPIRKVKWSGGWT</sequence>
<keyword evidence="3" id="KW-1185">Reference proteome</keyword>
<accession>A0AAV6PNG5</accession>
<name>A0AAV6PNG5_SOLSE</name>
<feature type="signal peptide" evidence="1">
    <location>
        <begin position="1"/>
        <end position="21"/>
    </location>
</feature>
<evidence type="ECO:0000313" key="2">
    <source>
        <dbReference type="EMBL" id="KAG7471561.1"/>
    </source>
</evidence>
<comment type="caution">
    <text evidence="2">The sequence shown here is derived from an EMBL/GenBank/DDBJ whole genome shotgun (WGS) entry which is preliminary data.</text>
</comment>
<keyword evidence="1" id="KW-0732">Signal</keyword>
<proteinExistence type="predicted"/>
<evidence type="ECO:0000256" key="1">
    <source>
        <dbReference type="SAM" id="SignalP"/>
    </source>
</evidence>
<reference evidence="2 3" key="1">
    <citation type="journal article" date="2021" name="Sci. Rep.">
        <title>Chromosome anchoring in Senegalese sole (Solea senegalensis) reveals sex-associated markers and genome rearrangements in flatfish.</title>
        <authorList>
            <person name="Guerrero-Cozar I."/>
            <person name="Gomez-Garrido J."/>
            <person name="Berbel C."/>
            <person name="Martinez-Blanch J.F."/>
            <person name="Alioto T."/>
            <person name="Claros M.G."/>
            <person name="Gagnaire P.A."/>
            <person name="Manchado M."/>
        </authorList>
    </citation>
    <scope>NUCLEOTIDE SEQUENCE [LARGE SCALE GENOMIC DNA]</scope>
    <source>
        <strain evidence="2">Sse05_10M</strain>
    </source>
</reference>
<dbReference type="Proteomes" id="UP000693946">
    <property type="component" value="Unassembled WGS sequence"/>
</dbReference>
<feature type="chain" id="PRO_5043518239" description="Secreted protein" evidence="1">
    <location>
        <begin position="22"/>
        <end position="118"/>
    </location>
</feature>
<protein>
    <recommendedName>
        <fullName evidence="4">Secreted protein</fullName>
    </recommendedName>
</protein>